<dbReference type="EMBL" id="BK032811">
    <property type="protein sequence ID" value="DAF61418.1"/>
    <property type="molecule type" value="Genomic_DNA"/>
</dbReference>
<organism evidence="2">
    <name type="scientific">Myoviridae sp. ct3pM2</name>
    <dbReference type="NCBI Taxonomy" id="2827658"/>
    <lineage>
        <taxon>Viruses</taxon>
        <taxon>Duplodnaviria</taxon>
        <taxon>Heunggongvirae</taxon>
        <taxon>Uroviricota</taxon>
        <taxon>Caudoviricetes</taxon>
    </lineage>
</organism>
<feature type="coiled-coil region" evidence="1">
    <location>
        <begin position="180"/>
        <end position="207"/>
    </location>
</feature>
<evidence type="ECO:0000256" key="1">
    <source>
        <dbReference type="SAM" id="Coils"/>
    </source>
</evidence>
<feature type="coiled-coil region" evidence="1">
    <location>
        <begin position="245"/>
        <end position="297"/>
    </location>
</feature>
<reference evidence="2" key="1">
    <citation type="journal article" date="2021" name="Proc. Natl. Acad. Sci. U.S.A.">
        <title>A Catalog of Tens of Thousands of Viruses from Human Metagenomes Reveals Hidden Associations with Chronic Diseases.</title>
        <authorList>
            <person name="Tisza M.J."/>
            <person name="Buck C.B."/>
        </authorList>
    </citation>
    <scope>NUCLEOTIDE SEQUENCE</scope>
    <source>
        <strain evidence="2">Ct3pM2</strain>
    </source>
</reference>
<name>A0A8S5TF85_9CAUD</name>
<keyword evidence="1" id="KW-0175">Coiled coil</keyword>
<evidence type="ECO:0000313" key="2">
    <source>
        <dbReference type="EMBL" id="DAF61418.1"/>
    </source>
</evidence>
<accession>A0A8S5TF85</accession>
<protein>
    <submittedName>
        <fullName evidence="2">Baseplate wedge protein</fullName>
    </submittedName>
</protein>
<proteinExistence type="predicted"/>
<sequence length="1216" mass="134601">MYISKYYTVEEIDERLKQGYLNDATEQGFVGTMKEFWALFLSIANKVDKKEGYGLSQEDFTTELKDKLNSLSGEIPTKVSQLENDLKFQTKEEVEKYISDLIDGADGALDTLKELADALNNDPNFATNLTNKLIEIRDALTAEVNRAKAAEAALQEGLNEVDTKIEKALQGLTDTIDKTIKDIKDSVKALEQKVDKNTEAISNVKVEVAGQLADFKVEVHKEIDLEKERAITAENALQREIDSLKNGSSNDKAELEQKIQQEATERARADEALQQNIDNEAKARELSEEEIKKAHQKDIERIDGEKVKWDKFPTSELPNRKGIVLENGDLILGKDLNGDTLPLVQLNPLGVIDAGSPKAPYNINTPQGERPTIQEAGQTGEQAYHMAYQEDLANISAEIDEKVKAEADARKAADELLVKKEEGKELSSNDFTDELKAKLEGIEEFANRITNVSQLVNDSKFQTEEEVKAAIEGIIGSAPDVLDTLKEIADALGNDPNFAATITKKLAALAEQINQEVEDRTEAVSQVQGDLDTKYQELSSKITLQGENLNKEISDRKEADAAMKSEITNLGTSLTALGTELRQIINQNYQTLQQQIRAQDALIQENTQAIQTNLSLIQSLQTKVDTNVSDVDKLKKDLETEVADRKAADTALQEKINTNADGLAKEISDRKAADLVLQQNIDAESQARTQADSQIRTDLSKKIEDEATARTQADTQITQKLDQEIIDRKAEDEKLSQRITEESQGHTEAIEDLQAKVTKNTQDITAEVNRATAKENEIAQNLATETQNRSDADSAMQASIKKVGDDLTKFKATKDQANGLASLDGNGKIKPEQLPEGAIYSVMGIEKQVNLLSDRDSVPDMEVGDRLYVLEDKKIYTKTIDGWDAGIEPKEDVIYNFRRADENGRTNITKRWDGKDMTVISETVVLGETQGTAYEGSKGKLLKDRIDSLPNSVVSEVILYKPNAFEENPVRKNKVGINVKRYEKKPQHEEWEFKASTEYDIPVASLEDGGHGGLMSYEDKVLLQKLAASVFPLTLTVTGGGVYRKTTTQTVTVSWSLKQGPDAVTPDSLKINNEPIEVSLTSKQFPGITVNTTFRVEATKEGVTKTGSVSAVFVNPSYFGVVESNFTPTPEGIQGLSSGEIIKNSKTYNTSAFNQNAQKNCYAYPKVFGALTSITDGKNEFINSYTRSELEVNGEMYYVYVLSEASTVSNYSLQFK</sequence>